<dbReference type="InterPro" id="IPR001460">
    <property type="entry name" value="PCN-bd_Tpept"/>
</dbReference>
<accession>A0A1W6MVL6</accession>
<keyword evidence="4" id="KW-1133">Transmembrane helix</keyword>
<comment type="subcellular location">
    <subcellularLocation>
        <location evidence="1">Membrane</location>
    </subcellularLocation>
</comment>
<protein>
    <submittedName>
        <fullName evidence="7">Penicillin-binding protein</fullName>
    </submittedName>
</protein>
<dbReference type="Gene3D" id="3.30.450.330">
    <property type="match status" value="1"/>
</dbReference>
<gene>
    <name evidence="7" type="ORF">B1812_11690</name>
</gene>
<organism evidence="7 8">
    <name type="scientific">Methylocystis bryophila</name>
    <dbReference type="NCBI Taxonomy" id="655015"/>
    <lineage>
        <taxon>Bacteria</taxon>
        <taxon>Pseudomonadati</taxon>
        <taxon>Pseudomonadota</taxon>
        <taxon>Alphaproteobacteria</taxon>
        <taxon>Hyphomicrobiales</taxon>
        <taxon>Methylocystaceae</taxon>
        <taxon>Methylocystis</taxon>
    </lineage>
</organism>
<keyword evidence="2" id="KW-0645">Protease</keyword>
<dbReference type="GO" id="GO:0071555">
    <property type="term" value="P:cell wall organization"/>
    <property type="evidence" value="ECO:0007669"/>
    <property type="project" value="TreeGrafter"/>
</dbReference>
<dbReference type="Proteomes" id="UP000193978">
    <property type="component" value="Chromosome"/>
</dbReference>
<keyword evidence="2" id="KW-0121">Carboxypeptidase</keyword>
<keyword evidence="2" id="KW-0378">Hydrolase</keyword>
<dbReference type="GO" id="GO:0008658">
    <property type="term" value="F:penicillin binding"/>
    <property type="evidence" value="ECO:0007669"/>
    <property type="project" value="InterPro"/>
</dbReference>
<dbReference type="GO" id="GO:0004180">
    <property type="term" value="F:carboxypeptidase activity"/>
    <property type="evidence" value="ECO:0007669"/>
    <property type="project" value="UniProtKB-KW"/>
</dbReference>
<dbReference type="Gene3D" id="3.90.1310.10">
    <property type="entry name" value="Penicillin-binding protein 2a (Domain 2)"/>
    <property type="match status" value="1"/>
</dbReference>
<dbReference type="InterPro" id="IPR005311">
    <property type="entry name" value="PBP_dimer"/>
</dbReference>
<dbReference type="EMBL" id="CP019948">
    <property type="protein sequence ID" value="ARN81625.1"/>
    <property type="molecule type" value="Genomic_DNA"/>
</dbReference>
<evidence type="ECO:0000256" key="3">
    <source>
        <dbReference type="ARBA" id="ARBA00023136"/>
    </source>
</evidence>
<proteinExistence type="predicted"/>
<evidence type="ECO:0000313" key="7">
    <source>
        <dbReference type="EMBL" id="ARN81625.1"/>
    </source>
</evidence>
<dbReference type="KEGG" id="mbry:B1812_11690"/>
<evidence type="ECO:0000259" key="6">
    <source>
        <dbReference type="Pfam" id="PF03717"/>
    </source>
</evidence>
<dbReference type="AlphaFoldDB" id="A0A1W6MVL6"/>
<keyword evidence="8" id="KW-1185">Reference proteome</keyword>
<evidence type="ECO:0000256" key="2">
    <source>
        <dbReference type="ARBA" id="ARBA00022645"/>
    </source>
</evidence>
<sequence length="596" mass="64367">MRIAIETSPRPTAKAQGRLARLGRLARGLFSTSLALSASRMRLVALLFLGIYGLVCCRLVYLGLKPEPVNLRRAAADAVAAARPDLLDRNGEILATDVKTMSVFAEPRRLSDKDEATELLTATLPVDAKQLRERLGSRKGFVWVKREVTPHQRDEVFHLGLAGVGLLAENKRIYPNGPLAAHVLGFADTDNIGVAGMEKYVDGQGLASLHGAGFELTAETLQPITLSLDLKATHAVRDELAKGIEHFKAKAGAAAIMDVNTGEVVAMASVPDYDPNGSPNIRDKELINRLNVGIYEMGSTFKALTIAMALDSGKVNLNSRLDARGELSLGRATIHDYHATHAMLTVPEVFVHSSNIGTARMALGQGVEKHRAFLYKLGQLTRMHTELPESAEPMWPRKRWSELSTATIAFGHGIAVAPMQAMMGVAALVNGGYLMSPTFLKRSEEEARKNATQVIKPETSEAMRCLMRLNAEIGTAKKVNVPGYYVGGKTGTAEKAIHGHYVKNRLFTTFMAVMPADKPKYLFLTLMDEPQGLPETHGEATAAWNSGIVTGEIIKRVAPILGMAPRSDPTQPFPLLAKQGYSCSLAPTVAAASGAH</sequence>
<name>A0A1W6MVL6_9HYPH</name>
<feature type="transmembrane region" description="Helical" evidence="4">
    <location>
        <begin position="43"/>
        <end position="64"/>
    </location>
</feature>
<feature type="domain" description="Penicillin-binding protein transpeptidase" evidence="5">
    <location>
        <begin position="252"/>
        <end position="535"/>
    </location>
</feature>
<evidence type="ECO:0000259" key="5">
    <source>
        <dbReference type="Pfam" id="PF00905"/>
    </source>
</evidence>
<dbReference type="OrthoDB" id="9789078at2"/>
<reference evidence="7 8" key="1">
    <citation type="submission" date="2017-02" db="EMBL/GenBank/DDBJ databases">
        <authorList>
            <person name="Peterson S.W."/>
        </authorList>
    </citation>
    <scope>NUCLEOTIDE SEQUENCE [LARGE SCALE GENOMIC DNA]</scope>
    <source>
        <strain evidence="7 8">S285</strain>
    </source>
</reference>
<dbReference type="InterPro" id="IPR050515">
    <property type="entry name" value="Beta-lactam/transpept"/>
</dbReference>
<dbReference type="STRING" id="655015.B1812_11690"/>
<keyword evidence="3 4" id="KW-0472">Membrane</keyword>
<evidence type="ECO:0000256" key="1">
    <source>
        <dbReference type="ARBA" id="ARBA00004370"/>
    </source>
</evidence>
<dbReference type="GO" id="GO:0005886">
    <property type="term" value="C:plasma membrane"/>
    <property type="evidence" value="ECO:0007669"/>
    <property type="project" value="TreeGrafter"/>
</dbReference>
<dbReference type="PANTHER" id="PTHR30627">
    <property type="entry name" value="PEPTIDOGLYCAN D,D-TRANSPEPTIDASE"/>
    <property type="match status" value="1"/>
</dbReference>
<dbReference type="RefSeq" id="WP_085771740.1">
    <property type="nucleotide sequence ID" value="NZ_AP027149.1"/>
</dbReference>
<dbReference type="InterPro" id="IPR012338">
    <property type="entry name" value="Beta-lactam/transpept-like"/>
</dbReference>
<evidence type="ECO:0000313" key="8">
    <source>
        <dbReference type="Proteomes" id="UP000193978"/>
    </source>
</evidence>
<evidence type="ECO:0000256" key="4">
    <source>
        <dbReference type="SAM" id="Phobius"/>
    </source>
</evidence>
<dbReference type="SUPFAM" id="SSF56519">
    <property type="entry name" value="Penicillin binding protein dimerisation domain"/>
    <property type="match status" value="1"/>
</dbReference>
<dbReference type="PANTHER" id="PTHR30627:SF1">
    <property type="entry name" value="PEPTIDOGLYCAN D,D-TRANSPEPTIDASE FTSI"/>
    <property type="match status" value="1"/>
</dbReference>
<dbReference type="Pfam" id="PF00905">
    <property type="entry name" value="Transpeptidase"/>
    <property type="match status" value="1"/>
</dbReference>
<keyword evidence="4" id="KW-0812">Transmembrane</keyword>
<dbReference type="SUPFAM" id="SSF56601">
    <property type="entry name" value="beta-lactamase/transpeptidase-like"/>
    <property type="match status" value="1"/>
</dbReference>
<feature type="domain" description="Penicillin-binding protein dimerisation" evidence="6">
    <location>
        <begin position="80"/>
        <end position="187"/>
    </location>
</feature>
<dbReference type="InterPro" id="IPR036138">
    <property type="entry name" value="PBP_dimer_sf"/>
</dbReference>
<dbReference type="Gene3D" id="3.40.710.10">
    <property type="entry name" value="DD-peptidase/beta-lactamase superfamily"/>
    <property type="match status" value="1"/>
</dbReference>
<dbReference type="Pfam" id="PF03717">
    <property type="entry name" value="PBP_dimer"/>
    <property type="match status" value="1"/>
</dbReference>